<feature type="domain" description="Phospholipase D-like" evidence="3">
    <location>
        <begin position="223"/>
        <end position="319"/>
    </location>
</feature>
<dbReference type="Proteomes" id="UP000007382">
    <property type="component" value="Chromosome"/>
</dbReference>
<dbReference type="STRING" id="1162668.LFE_1845"/>
<evidence type="ECO:0000259" key="3">
    <source>
        <dbReference type="Pfam" id="PF13091"/>
    </source>
</evidence>
<evidence type="ECO:0000313" key="4">
    <source>
        <dbReference type="EMBL" id="BAM07523.1"/>
    </source>
</evidence>
<feature type="transmembrane region" description="Helical" evidence="2">
    <location>
        <begin position="143"/>
        <end position="163"/>
    </location>
</feature>
<dbReference type="Gene3D" id="3.30.870.10">
    <property type="entry name" value="Endonuclease Chain A"/>
    <property type="match status" value="1"/>
</dbReference>
<feature type="compositionally biased region" description="Basic and acidic residues" evidence="1">
    <location>
        <begin position="14"/>
        <end position="38"/>
    </location>
</feature>
<dbReference type="RefSeq" id="WP_014450007.1">
    <property type="nucleotide sequence ID" value="NC_017094.1"/>
</dbReference>
<keyword evidence="2" id="KW-0472">Membrane</keyword>
<dbReference type="HOGENOM" id="CLU_780319_0_0_0"/>
<feature type="compositionally biased region" description="Polar residues" evidence="1">
    <location>
        <begin position="1"/>
        <end position="10"/>
    </location>
</feature>
<dbReference type="eggNOG" id="COG1502">
    <property type="taxonomic scope" value="Bacteria"/>
</dbReference>
<keyword evidence="2" id="KW-0812">Transmembrane</keyword>
<evidence type="ECO:0000313" key="5">
    <source>
        <dbReference type="Proteomes" id="UP000007382"/>
    </source>
</evidence>
<keyword evidence="2" id="KW-1133">Transmembrane helix</keyword>
<feature type="transmembrane region" description="Helical" evidence="2">
    <location>
        <begin position="184"/>
        <end position="203"/>
    </location>
</feature>
<organism evidence="4 5">
    <name type="scientific">Leptospirillum ferrooxidans (strain C2-3)</name>
    <dbReference type="NCBI Taxonomy" id="1162668"/>
    <lineage>
        <taxon>Bacteria</taxon>
        <taxon>Pseudomonadati</taxon>
        <taxon>Nitrospirota</taxon>
        <taxon>Nitrospiria</taxon>
        <taxon>Nitrospirales</taxon>
        <taxon>Nitrospiraceae</taxon>
        <taxon>Leptospirillum</taxon>
    </lineage>
</organism>
<dbReference type="OrthoDB" id="9813602at2"/>
<name>I0IQH4_LEPFC</name>
<sequence length="365" mass="40804">MTDNTNSNDIESPPQERENTTRKLTDTRSGLEESDFRPDPEIRARNENFMMTIMAVSFTMIIALILAMSGLTSAFMADQVKGLRLVAWSMALFTPAALLHLIVVRIWLGGLISENIKKNAYLLVISLLGALLFLWTLSSNTVFVFAGFIGANIFFPLFGRYILSLEPPFPKTHMGSFNLTPFSRTSMIMILFIGVIVGMGIGMEDAGSQATGRGLFARNIVAKRIGMTNRSIDLIFYHLIKPYRVVEAITSARKKGVSVRILVKPGTLSVNAQDIQELVRAGAEVRILPPDTPSWLRPYLIIDKRILIQGSKGWADDPIPFQRQLVIQANLILFERIRRMEKTFDVLWDHSKPVSIPQPAVPTKA</sequence>
<dbReference type="SUPFAM" id="SSF56024">
    <property type="entry name" value="Phospholipase D/nuclease"/>
    <property type="match status" value="1"/>
</dbReference>
<dbReference type="EMBL" id="AP012342">
    <property type="protein sequence ID" value="BAM07523.1"/>
    <property type="molecule type" value="Genomic_DNA"/>
</dbReference>
<evidence type="ECO:0000256" key="1">
    <source>
        <dbReference type="SAM" id="MobiDB-lite"/>
    </source>
</evidence>
<feature type="region of interest" description="Disordered" evidence="1">
    <location>
        <begin position="1"/>
        <end position="38"/>
    </location>
</feature>
<proteinExistence type="predicted"/>
<dbReference type="InterPro" id="IPR025202">
    <property type="entry name" value="PLD-like_dom"/>
</dbReference>
<protein>
    <recommendedName>
        <fullName evidence="3">Phospholipase D-like domain-containing protein</fullName>
    </recommendedName>
</protein>
<reference evidence="4 5" key="1">
    <citation type="journal article" date="2012" name="J. Bacteriol.">
        <title>Complete Genome Sequence of Leptospirillum ferrooxidans Strain C2-3, Isolated from a Fresh Volcanic Ash Deposit on the Island of Miyake, Japan.</title>
        <authorList>
            <person name="Fujimura R."/>
            <person name="Sato Y."/>
            <person name="Nishizawa T."/>
            <person name="Oshima K."/>
            <person name="Kim S.-W."/>
            <person name="Hattori M."/>
            <person name="Kamijo T."/>
            <person name="Ohta H."/>
        </authorList>
    </citation>
    <scope>NUCLEOTIDE SEQUENCE [LARGE SCALE GENOMIC DNA]</scope>
    <source>
        <strain evidence="4 5">C2-3</strain>
    </source>
</reference>
<dbReference type="AlphaFoldDB" id="I0IQH4"/>
<accession>I0IQH4</accession>
<dbReference type="Pfam" id="PF13091">
    <property type="entry name" value="PLDc_2"/>
    <property type="match status" value="1"/>
</dbReference>
<keyword evidence="5" id="KW-1185">Reference proteome</keyword>
<feature type="transmembrane region" description="Helical" evidence="2">
    <location>
        <begin position="120"/>
        <end position="137"/>
    </location>
</feature>
<feature type="transmembrane region" description="Helical" evidence="2">
    <location>
        <begin position="53"/>
        <end position="75"/>
    </location>
</feature>
<feature type="transmembrane region" description="Helical" evidence="2">
    <location>
        <begin position="87"/>
        <end position="108"/>
    </location>
</feature>
<dbReference type="PATRIC" id="fig|1162668.3.peg.2199"/>
<dbReference type="KEGG" id="lfc:LFE_1845"/>
<reference evidence="5" key="2">
    <citation type="submission" date="2012-03" db="EMBL/GenBank/DDBJ databases">
        <title>The complete genome sequence of the pioneer microbe on fresh volcanic deposit, Leptospirillum ferrooxidans strain C2-3.</title>
        <authorList>
            <person name="Fujimura R."/>
            <person name="Sato Y."/>
            <person name="Nishizawa T."/>
            <person name="Nanba K."/>
            <person name="Oshima K."/>
            <person name="Hattori M."/>
            <person name="Kamijo T."/>
            <person name="Ohta H."/>
        </authorList>
    </citation>
    <scope>NUCLEOTIDE SEQUENCE [LARGE SCALE GENOMIC DNA]</scope>
    <source>
        <strain evidence="5">C2-3</strain>
    </source>
</reference>
<gene>
    <name evidence="4" type="ordered locus">LFE_1845</name>
</gene>
<evidence type="ECO:0000256" key="2">
    <source>
        <dbReference type="SAM" id="Phobius"/>
    </source>
</evidence>